<evidence type="ECO:0000313" key="1">
    <source>
        <dbReference type="EMBL" id="CAG8660679.1"/>
    </source>
</evidence>
<keyword evidence="2" id="KW-1185">Reference proteome</keyword>
<dbReference type="Proteomes" id="UP000789831">
    <property type="component" value="Unassembled WGS sequence"/>
</dbReference>
<reference evidence="1" key="1">
    <citation type="submission" date="2021-06" db="EMBL/GenBank/DDBJ databases">
        <authorList>
            <person name="Kallberg Y."/>
            <person name="Tangrot J."/>
            <person name="Rosling A."/>
        </authorList>
    </citation>
    <scope>NUCLEOTIDE SEQUENCE</scope>
    <source>
        <strain evidence="1">MT106</strain>
    </source>
</reference>
<comment type="caution">
    <text evidence="1">The sequence shown here is derived from an EMBL/GenBank/DDBJ whole genome shotgun (WGS) entry which is preliminary data.</text>
</comment>
<accession>A0A9N9E1I6</accession>
<dbReference type="InterPro" id="IPR032675">
    <property type="entry name" value="LRR_dom_sf"/>
</dbReference>
<dbReference type="OrthoDB" id="2326161at2759"/>
<name>A0A9N9E1I6_9GLOM</name>
<protein>
    <submittedName>
        <fullName evidence="1">6087_t:CDS:1</fullName>
    </submittedName>
</protein>
<dbReference type="AlphaFoldDB" id="A0A9N9E1I6"/>
<dbReference type="EMBL" id="CAJVPL010005805">
    <property type="protein sequence ID" value="CAG8660679.1"/>
    <property type="molecule type" value="Genomic_DNA"/>
</dbReference>
<organism evidence="1 2">
    <name type="scientific">Ambispora gerdemannii</name>
    <dbReference type="NCBI Taxonomy" id="144530"/>
    <lineage>
        <taxon>Eukaryota</taxon>
        <taxon>Fungi</taxon>
        <taxon>Fungi incertae sedis</taxon>
        <taxon>Mucoromycota</taxon>
        <taxon>Glomeromycotina</taxon>
        <taxon>Glomeromycetes</taxon>
        <taxon>Archaeosporales</taxon>
        <taxon>Ambisporaceae</taxon>
        <taxon>Ambispora</taxon>
    </lineage>
</organism>
<gene>
    <name evidence="1" type="ORF">AGERDE_LOCUS11797</name>
</gene>
<dbReference type="SUPFAM" id="SSF52047">
    <property type="entry name" value="RNI-like"/>
    <property type="match status" value="1"/>
</dbReference>
<evidence type="ECO:0000313" key="2">
    <source>
        <dbReference type="Proteomes" id="UP000789831"/>
    </source>
</evidence>
<dbReference type="Gene3D" id="3.80.10.10">
    <property type="entry name" value="Ribonuclease Inhibitor"/>
    <property type="match status" value="1"/>
</dbReference>
<proteinExistence type="predicted"/>
<sequence>MNPILNSIIFDRIIINEIFKNIATSSGNPNSLFSCIFVNRRWYKSAIPFIWKDPCKILTRKIIDRNSAFCFISTVLKCISIESKRTLRKEGILLEHHGGSLEVLPPVSDYPVFLEVLSPNILCKCIAIWMNQSQQHSTDKRSVQYKEHILQKEIFELFINKRPSICALTLSTQHMESNSNIIPSELLPYLSNSFEWLTKLRKFKHNVSNNNPPDIFFYAFSQHATNLESIKLWIDGDDNKGDQGIVALFETQKNLKKLKIYSQRRSCLQIDNALFKVANTLKKLTLNHSLCVSPMPIKKFIGLESLTVNLSNGQETDSHSAEEFFVNLSSAYFKTLKVLNIKVVQKIRLASITSFIRLNGRCLREFTLNCQPVDAYATKNFVEAIRNDCPNLKKMEISIYENGPQLKKLLTMKRNSKT</sequence>